<dbReference type="InterPro" id="IPR004242">
    <property type="entry name" value="Transposase_21"/>
</dbReference>
<dbReference type="InParanoid" id="A0A168PPF4"/>
<dbReference type="AlphaFoldDB" id="A0A168PPF4"/>
<dbReference type="EMBL" id="LT554015">
    <property type="protein sequence ID" value="SAM02736.1"/>
    <property type="molecule type" value="Genomic_DNA"/>
</dbReference>
<keyword evidence="2" id="KW-1185">Reference proteome</keyword>
<accession>A0A168PPF4</accession>
<evidence type="ECO:0000313" key="2">
    <source>
        <dbReference type="Proteomes" id="UP000078561"/>
    </source>
</evidence>
<gene>
    <name evidence="1" type="primary">ABSGL_08552.1 scaffold 10420</name>
</gene>
<proteinExistence type="predicted"/>
<dbReference type="Pfam" id="PF02992">
    <property type="entry name" value="Transposase_21"/>
    <property type="match status" value="1"/>
</dbReference>
<protein>
    <submittedName>
        <fullName evidence="1">Uncharacterized protein</fullName>
    </submittedName>
</protein>
<dbReference type="STRING" id="4829.A0A168PPF4"/>
<organism evidence="1">
    <name type="scientific">Absidia glauca</name>
    <name type="common">Pin mould</name>
    <dbReference type="NCBI Taxonomy" id="4829"/>
    <lineage>
        <taxon>Eukaryota</taxon>
        <taxon>Fungi</taxon>
        <taxon>Fungi incertae sedis</taxon>
        <taxon>Mucoromycota</taxon>
        <taxon>Mucoromycotina</taxon>
        <taxon>Mucoromycetes</taxon>
        <taxon>Mucorales</taxon>
        <taxon>Cunninghamellaceae</taxon>
        <taxon>Absidia</taxon>
    </lineage>
</organism>
<dbReference type="Proteomes" id="UP000078561">
    <property type="component" value="Unassembled WGS sequence"/>
</dbReference>
<dbReference type="OrthoDB" id="3039677at2759"/>
<sequence length="470" mass="52698">MTRSKRQRTTTLIECAWCQDSFLENELEQHIRIDCLDASLAFTQETEEYEAEEETTYDVFDFQDDYPTVATGPPGSTPAPIQRSLSPMSPSPVELDPTAIVEPDVYKFASTRQPLTEMQQFGLRFQSLVNRHQLTQVVQRELGTLFNDLVNHLAPGKLQYKVKAWHGVLLITDILIYSDTSHAGSDPFPSTYMSTKTLINTYPIDAKSYSVCVKGCMLFNNNTLTQCLICKAPRYKDETYNIPRRLILTVSLADQLALLIFNKATRERLLYRSQYQQTTKMDDIFAGSNYRSVAHQLFPNELDIALSLYTDGFNSSSSKAGKMTMVHVVINNYHPAIRFKNENMIQLLVIPGPDSAKGEGFWSFMKPVLDDLRMLATTGISVECDNGQVIQSKAHMLMAIGDLPAVSSMAGHSGHNSYNGCHICPIRGQVGPSRHGMYFPPSNYDAALPWRSSAEFDCNPEDLLPCPNVA</sequence>
<name>A0A168PPF4_ABSGL</name>
<evidence type="ECO:0000313" key="1">
    <source>
        <dbReference type="EMBL" id="SAM02736.1"/>
    </source>
</evidence>
<reference evidence="1" key="1">
    <citation type="submission" date="2016-04" db="EMBL/GenBank/DDBJ databases">
        <authorList>
            <person name="Evans L.H."/>
            <person name="Alamgir A."/>
            <person name="Owens N."/>
            <person name="Weber N.D."/>
            <person name="Virtaneva K."/>
            <person name="Barbian K."/>
            <person name="Babar A."/>
            <person name="Rosenke K."/>
        </authorList>
    </citation>
    <scope>NUCLEOTIDE SEQUENCE [LARGE SCALE GENOMIC DNA]</scope>
    <source>
        <strain evidence="1">CBS 101.48</strain>
    </source>
</reference>